<feature type="domain" description="AMP-binding enzyme C-terminal" evidence="4">
    <location>
        <begin position="365"/>
        <end position="431"/>
    </location>
</feature>
<evidence type="ECO:0000313" key="5">
    <source>
        <dbReference type="EMBL" id="KWA55051.1"/>
    </source>
</evidence>
<dbReference type="InterPro" id="IPR020845">
    <property type="entry name" value="AMP-binding_CS"/>
</dbReference>
<dbReference type="InterPro" id="IPR042099">
    <property type="entry name" value="ANL_N_sf"/>
</dbReference>
<dbReference type="Gene3D" id="3.40.50.12780">
    <property type="entry name" value="N-terminal domain of ligase-like"/>
    <property type="match status" value="1"/>
</dbReference>
<dbReference type="SUPFAM" id="SSF56801">
    <property type="entry name" value="Acetyl-CoA synthetase-like"/>
    <property type="match status" value="1"/>
</dbReference>
<protein>
    <submittedName>
        <fullName evidence="5">AMP-dependent synthetase</fullName>
    </submittedName>
</protein>
<evidence type="ECO:0000259" key="3">
    <source>
        <dbReference type="Pfam" id="PF00501"/>
    </source>
</evidence>
<sequence>MTTSFQQRMRAFGTRACLVAAGETVTYDAFCERIDAWRGELDRWGVRRGDTVAVCGDYAPNVCALLLALAFAGAIVVPITSAGAKRDEFIEIAEAGFVVTFDAAGAAQVERRAPPADAHPLIAGLRVADAAGLILFSSGSTGRSKASLLDLDRMIARIERAKGRAYVTLVFLMLDHIGGINTLLNVLSQGGTIVTPANRTPDAVCEAIARYRVELLPTSPTFINMMLISDAAARHDLSSLRLITYGTEPMPETTLAALHDALPDVKLKQTYGLSELGILPTQSKDSGSLWMKLGTDGFEHKIVDGVLWVRSETAMLGYLNAPSPFDDEGWFNTQDVVETDGDYVRVLGRRSEIINVGGEKVYPSEVENTLLAAGNVRDVTVSGRPNPVTGHVVVAHVSLIEPEGQAALVARLREFCASRLERFKVPVHIVIDEGAHHNDRFKKARASRTTEQPV</sequence>
<dbReference type="InterPro" id="IPR025110">
    <property type="entry name" value="AMP-bd_C"/>
</dbReference>
<dbReference type="InterPro" id="IPR000873">
    <property type="entry name" value="AMP-dep_synth/lig_dom"/>
</dbReference>
<evidence type="ECO:0000259" key="4">
    <source>
        <dbReference type="Pfam" id="PF13193"/>
    </source>
</evidence>
<dbReference type="PROSITE" id="PS00455">
    <property type="entry name" value="AMP_BINDING"/>
    <property type="match status" value="1"/>
</dbReference>
<dbReference type="Gene3D" id="3.30.300.30">
    <property type="match status" value="1"/>
</dbReference>
<name>A0A106NYD1_9BURK</name>
<evidence type="ECO:0000256" key="1">
    <source>
        <dbReference type="ARBA" id="ARBA00006432"/>
    </source>
</evidence>
<organism evidence="5">
    <name type="scientific">Burkholderia stagnalis</name>
    <dbReference type="NCBI Taxonomy" id="1503054"/>
    <lineage>
        <taxon>Bacteria</taxon>
        <taxon>Pseudomonadati</taxon>
        <taxon>Pseudomonadota</taxon>
        <taxon>Betaproteobacteria</taxon>
        <taxon>Burkholderiales</taxon>
        <taxon>Burkholderiaceae</taxon>
        <taxon>Burkholderia</taxon>
        <taxon>Burkholderia cepacia complex</taxon>
    </lineage>
</organism>
<reference evidence="5 6" key="1">
    <citation type="submission" date="2015-11" db="EMBL/GenBank/DDBJ databases">
        <title>Expanding the genomic diversity of Burkholderia species for the development of highly accurate diagnostics.</title>
        <authorList>
            <person name="Sahl J."/>
            <person name="Keim P."/>
            <person name="Wagner D."/>
        </authorList>
    </citation>
    <scope>NUCLEOTIDE SEQUENCE [LARGE SCALE GENOMIC DNA]</scope>
    <source>
        <strain evidence="5 6">MSMB1960WGS</strain>
    </source>
</reference>
<dbReference type="STRING" id="1503054.WT74_19620"/>
<comment type="similarity">
    <text evidence="1">Belongs to the ATP-dependent AMP-binding enzyme family.</text>
</comment>
<dbReference type="Proteomes" id="UP000068603">
    <property type="component" value="Unassembled WGS sequence"/>
</dbReference>
<accession>A0A106NYD1</accession>
<feature type="domain" description="AMP-dependent synthetase/ligase" evidence="3">
    <location>
        <begin position="5"/>
        <end position="319"/>
    </location>
</feature>
<dbReference type="RefSeq" id="WP_059908121.1">
    <property type="nucleotide sequence ID" value="NZ_CP013460.1"/>
</dbReference>
<dbReference type="AlphaFoldDB" id="A0A106NYD1"/>
<dbReference type="KEGG" id="bstg:WT74_19620"/>
<dbReference type="EMBL" id="LPHB01000072">
    <property type="protein sequence ID" value="KWA55051.1"/>
    <property type="molecule type" value="Genomic_DNA"/>
</dbReference>
<keyword evidence="2" id="KW-0436">Ligase</keyword>
<evidence type="ECO:0000313" key="6">
    <source>
        <dbReference type="Proteomes" id="UP000068603"/>
    </source>
</evidence>
<evidence type="ECO:0000256" key="2">
    <source>
        <dbReference type="ARBA" id="ARBA00022598"/>
    </source>
</evidence>
<dbReference type="PANTHER" id="PTHR24096:SF149">
    <property type="entry name" value="AMP-BINDING DOMAIN-CONTAINING PROTEIN-RELATED"/>
    <property type="match status" value="1"/>
</dbReference>
<dbReference type="Pfam" id="PF00501">
    <property type="entry name" value="AMP-binding"/>
    <property type="match status" value="1"/>
</dbReference>
<dbReference type="CDD" id="cd04433">
    <property type="entry name" value="AFD_class_I"/>
    <property type="match status" value="1"/>
</dbReference>
<gene>
    <name evidence="5" type="ORF">WT44_27825</name>
</gene>
<dbReference type="GO" id="GO:0016405">
    <property type="term" value="F:CoA-ligase activity"/>
    <property type="evidence" value="ECO:0007669"/>
    <property type="project" value="TreeGrafter"/>
</dbReference>
<proteinExistence type="inferred from homology"/>
<comment type="caution">
    <text evidence="5">The sequence shown here is derived from an EMBL/GenBank/DDBJ whole genome shotgun (WGS) entry which is preliminary data.</text>
</comment>
<dbReference type="PANTHER" id="PTHR24096">
    <property type="entry name" value="LONG-CHAIN-FATTY-ACID--COA LIGASE"/>
    <property type="match status" value="1"/>
</dbReference>
<dbReference type="GeneID" id="93058005"/>
<dbReference type="InterPro" id="IPR045851">
    <property type="entry name" value="AMP-bd_C_sf"/>
</dbReference>
<dbReference type="Pfam" id="PF13193">
    <property type="entry name" value="AMP-binding_C"/>
    <property type="match status" value="1"/>
</dbReference>